<dbReference type="Proteomes" id="UP001601197">
    <property type="component" value="Unassembled WGS sequence"/>
</dbReference>
<organism evidence="1 2">
    <name type="scientific">Streptomyces kebangsaanensis</name>
    <dbReference type="NCBI Taxonomy" id="864058"/>
    <lineage>
        <taxon>Bacteria</taxon>
        <taxon>Bacillati</taxon>
        <taxon>Actinomycetota</taxon>
        <taxon>Actinomycetes</taxon>
        <taxon>Kitasatosporales</taxon>
        <taxon>Streptomycetaceae</taxon>
        <taxon>Streptomyces</taxon>
    </lineage>
</organism>
<dbReference type="Pfam" id="PF04268">
    <property type="entry name" value="SoxG"/>
    <property type="match status" value="1"/>
</dbReference>
<keyword evidence="2" id="KW-1185">Reference proteome</keyword>
<name>A0ABW6KSM1_9ACTN</name>
<reference evidence="1 2" key="1">
    <citation type="submission" date="2024-10" db="EMBL/GenBank/DDBJ databases">
        <title>The Natural Products Discovery Center: Release of the First 8490 Sequenced Strains for Exploring Actinobacteria Biosynthetic Diversity.</title>
        <authorList>
            <person name="Kalkreuter E."/>
            <person name="Kautsar S.A."/>
            <person name="Yang D."/>
            <person name="Bader C.D."/>
            <person name="Teijaro C.N."/>
            <person name="Fluegel L."/>
            <person name="Davis C.M."/>
            <person name="Simpson J.R."/>
            <person name="Lauterbach L."/>
            <person name="Steele A.D."/>
            <person name="Gui C."/>
            <person name="Meng S."/>
            <person name="Li G."/>
            <person name="Viehrig K."/>
            <person name="Ye F."/>
            <person name="Su P."/>
            <person name="Kiefer A.F."/>
            <person name="Nichols A."/>
            <person name="Cepeda A.J."/>
            <person name="Yan W."/>
            <person name="Fan B."/>
            <person name="Jiang Y."/>
            <person name="Adhikari A."/>
            <person name="Zheng C.-J."/>
            <person name="Schuster L."/>
            <person name="Cowan T.M."/>
            <person name="Smanski M.J."/>
            <person name="Chevrette M.G."/>
            <person name="De Carvalho L.P.S."/>
            <person name="Shen B."/>
        </authorList>
    </citation>
    <scope>NUCLEOTIDE SEQUENCE [LARGE SCALE GENOMIC DNA]</scope>
    <source>
        <strain evidence="1 2">NPDC007147</strain>
    </source>
</reference>
<sequence length="205" mass="21600">MAELIDAGPAALRRSPLAHLEERMRAAGVTGERGVSLTEWPFITMVSLRVDPASAAAGRIGSVLGAPLPDHCGQTAQSGPHTAVWLGPDEWLVLSQGDGPELAAGLLDALAGDPGSVVDVSANRTTLELSGPSARRVLEKGCVLDLHPRSFGPGRAVATQVGPVPVVLWQTGDTTYRLFPRSSFADYLARWLVDAMSEYQGPEVP</sequence>
<dbReference type="InterPro" id="IPR027266">
    <property type="entry name" value="TrmE/GcvT-like"/>
</dbReference>
<accession>A0ABW6KSM1</accession>
<dbReference type="Gene3D" id="3.30.70.1520">
    <property type="entry name" value="Heterotetrameric sarcosine oxidase"/>
    <property type="match status" value="1"/>
</dbReference>
<evidence type="ECO:0000313" key="1">
    <source>
        <dbReference type="EMBL" id="MFE9169437.1"/>
    </source>
</evidence>
<dbReference type="SUPFAM" id="SSF103025">
    <property type="entry name" value="Folate-binding domain"/>
    <property type="match status" value="1"/>
</dbReference>
<comment type="caution">
    <text evidence="1">The sequence shown here is derived from an EMBL/GenBank/DDBJ whole genome shotgun (WGS) entry which is preliminary data.</text>
</comment>
<evidence type="ECO:0000313" key="2">
    <source>
        <dbReference type="Proteomes" id="UP001601197"/>
    </source>
</evidence>
<dbReference type="RefSeq" id="WP_388344550.1">
    <property type="nucleotide sequence ID" value="NZ_JBIAFJ010000004.1"/>
</dbReference>
<dbReference type="Gene3D" id="3.30.1360.120">
    <property type="entry name" value="Probable tRNA modification gtpase trme, domain 1"/>
    <property type="match status" value="1"/>
</dbReference>
<dbReference type="InterPro" id="IPR006280">
    <property type="entry name" value="SoxG_het"/>
</dbReference>
<protein>
    <submittedName>
        <fullName evidence="1">Sarcosine oxidase subunit gamma</fullName>
    </submittedName>
</protein>
<proteinExistence type="predicted"/>
<dbReference type="NCBIfam" id="TIGR01375">
    <property type="entry name" value="soxG"/>
    <property type="match status" value="1"/>
</dbReference>
<dbReference type="InterPro" id="IPR007375">
    <property type="entry name" value="SoxG"/>
</dbReference>
<gene>
    <name evidence="1" type="ORF">ACFYNZ_07900</name>
</gene>
<dbReference type="EMBL" id="JBIAFJ010000004">
    <property type="protein sequence ID" value="MFE9169437.1"/>
    <property type="molecule type" value="Genomic_DNA"/>
</dbReference>